<evidence type="ECO:0000256" key="1">
    <source>
        <dbReference type="ARBA" id="ARBA00022676"/>
    </source>
</evidence>
<dbReference type="GO" id="GO:0016758">
    <property type="term" value="F:hexosyltransferase activity"/>
    <property type="evidence" value="ECO:0007669"/>
    <property type="project" value="TreeGrafter"/>
</dbReference>
<dbReference type="PANTHER" id="PTHR34136:SF1">
    <property type="entry name" value="UDP-N-ACETYL-D-MANNOSAMINURONIC ACID TRANSFERASE"/>
    <property type="match status" value="1"/>
</dbReference>
<reference evidence="3 4" key="1">
    <citation type="submission" date="2019-04" db="EMBL/GenBank/DDBJ databases">
        <authorList>
            <person name="Van Vliet M D."/>
        </authorList>
    </citation>
    <scope>NUCLEOTIDE SEQUENCE [LARGE SCALE GENOMIC DNA]</scope>
    <source>
        <strain evidence="3 4">F1</strain>
    </source>
</reference>
<keyword evidence="4" id="KW-1185">Reference proteome</keyword>
<dbReference type="RefSeq" id="WP_136077867.1">
    <property type="nucleotide sequence ID" value="NZ_CAAHFG010000001.1"/>
</dbReference>
<sequence>MSPCFEKKSVLGIGVSVVDQLQLLAAIAELARGGTPALVNNVNVHACNLAYEHPEFRDVLNHSEIVFCDGFGVKLAGVLTGNRLGPRMTPPDWIDDLFSMCERDGFSVYFIGDEDEVVGAFVKTVVARHPQLKVAGWRNGFFDLEDKGVVAEVSDANADIIITGMGMPRQELWAWQAKDHVDKGVFIATGALFRWYTGMERRAPRWITDCGLEWLARLVAQPRRHFRRYVVGIPLFYWRVLTSRGKVKPSE</sequence>
<name>A0A6C2TX42_PONDE</name>
<organism evidence="3 4">
    <name type="scientific">Pontiella desulfatans</name>
    <dbReference type="NCBI Taxonomy" id="2750659"/>
    <lineage>
        <taxon>Bacteria</taxon>
        <taxon>Pseudomonadati</taxon>
        <taxon>Kiritimatiellota</taxon>
        <taxon>Kiritimatiellia</taxon>
        <taxon>Kiritimatiellales</taxon>
        <taxon>Pontiellaceae</taxon>
        <taxon>Pontiella</taxon>
    </lineage>
</organism>
<accession>A0A6C2TX42</accession>
<evidence type="ECO:0000256" key="2">
    <source>
        <dbReference type="ARBA" id="ARBA00022679"/>
    </source>
</evidence>
<dbReference type="EMBL" id="CAAHFG010000001">
    <property type="protein sequence ID" value="VGO12173.1"/>
    <property type="molecule type" value="Genomic_DNA"/>
</dbReference>
<dbReference type="Pfam" id="PF03808">
    <property type="entry name" value="Glyco_tran_WecG"/>
    <property type="match status" value="1"/>
</dbReference>
<gene>
    <name evidence="3" type="primary">tagA_1</name>
    <name evidence="3" type="ORF">PDESU_00724</name>
</gene>
<dbReference type="NCBIfam" id="TIGR00696">
    <property type="entry name" value="wecG_tagA_cpsF"/>
    <property type="match status" value="1"/>
</dbReference>
<proteinExistence type="predicted"/>
<protein>
    <submittedName>
        <fullName evidence="3">N-acetylglucosaminyldiphosphoundecaprenol N-acetyl-beta-D-mannosaminyltransferase</fullName>
    </submittedName>
</protein>
<dbReference type="AlphaFoldDB" id="A0A6C2TX42"/>
<dbReference type="Proteomes" id="UP000366872">
    <property type="component" value="Unassembled WGS sequence"/>
</dbReference>
<evidence type="ECO:0000313" key="4">
    <source>
        <dbReference type="Proteomes" id="UP000366872"/>
    </source>
</evidence>
<dbReference type="CDD" id="cd06533">
    <property type="entry name" value="Glyco_transf_WecG_TagA"/>
    <property type="match status" value="1"/>
</dbReference>
<dbReference type="PANTHER" id="PTHR34136">
    <property type="match status" value="1"/>
</dbReference>
<keyword evidence="1" id="KW-0328">Glycosyltransferase</keyword>
<evidence type="ECO:0000313" key="3">
    <source>
        <dbReference type="EMBL" id="VGO12173.1"/>
    </source>
</evidence>
<keyword evidence="2 3" id="KW-0808">Transferase</keyword>
<dbReference type="InterPro" id="IPR004629">
    <property type="entry name" value="WecG_TagA_CpsF"/>
</dbReference>